<feature type="region of interest" description="Disordered" evidence="1">
    <location>
        <begin position="261"/>
        <end position="300"/>
    </location>
</feature>
<dbReference type="Gene3D" id="3.40.50.11960">
    <property type="match status" value="1"/>
</dbReference>
<evidence type="ECO:0008006" key="3">
    <source>
        <dbReference type="Google" id="ProtNLM"/>
    </source>
</evidence>
<dbReference type="AlphaFoldDB" id="A0A1D1ZWM8"/>
<dbReference type="EMBL" id="GDKF01007477">
    <property type="protein sequence ID" value="JAT71145.1"/>
    <property type="molecule type" value="Transcribed_RNA"/>
</dbReference>
<feature type="compositionally biased region" description="Acidic residues" evidence="1">
    <location>
        <begin position="261"/>
        <end position="272"/>
    </location>
</feature>
<protein>
    <recommendedName>
        <fullName evidence="3">Alpha-and gamma-adaptin-binding protein p34</fullName>
    </recommendedName>
</protein>
<dbReference type="PANTHER" id="PTHR14659">
    <property type="entry name" value="ALPHA- AND GAMMA-ADAPTIN-BINDING PROTEIN P34"/>
    <property type="match status" value="1"/>
</dbReference>
<gene>
    <name evidence="2" type="ORF">g.30385</name>
</gene>
<proteinExistence type="predicted"/>
<name>A0A1D1ZWM8_AUXPR</name>
<evidence type="ECO:0000256" key="1">
    <source>
        <dbReference type="SAM" id="MobiDB-lite"/>
    </source>
</evidence>
<accession>A0A1D1ZWM8</accession>
<sequence length="300" mass="32153">MTRSEALLILVGTDPTITSALTFAVLEQEGLHPGCTHPWSISTKYYDANISVRLLDVSDPTPSQPDACILVVDAAVGESLSRVQRWWETRAIDGSSVRVLAAYGADEEDPRLEAARAWCADQLVELVAVPLPGDGEALSLTSEGVTRIHEALQAHVWPGLRLKPSPQHGRAAMYATGENDVAEPLGPFLLGGSCPNPFLDELRGDAPGNWDEDEPDSSVQLGKALEAAAGLRGRLAEMAPEQRRAAAEETLFRLLELLGLSDDDDEASEEEDSRQPVSGHDDSQAQPQSKDARQGSNAGS</sequence>
<dbReference type="PANTHER" id="PTHR14659:SF1">
    <property type="entry name" value="ALPHA- AND GAMMA-ADAPTIN-BINDING PROTEIN P34"/>
    <property type="match status" value="1"/>
</dbReference>
<reference evidence="2" key="1">
    <citation type="submission" date="2015-08" db="EMBL/GenBank/DDBJ databases">
        <authorList>
            <person name="Babu N.S."/>
            <person name="Beckwith C.J."/>
            <person name="Beseler K.G."/>
            <person name="Brison A."/>
            <person name="Carone J.V."/>
            <person name="Caskin T.P."/>
            <person name="Diamond M."/>
            <person name="Durham M.E."/>
            <person name="Foxe J.M."/>
            <person name="Go M."/>
            <person name="Henderson B.A."/>
            <person name="Jones I.B."/>
            <person name="McGettigan J.A."/>
            <person name="Micheletti S.J."/>
            <person name="Nasrallah M.E."/>
            <person name="Ortiz D."/>
            <person name="Piller C.R."/>
            <person name="Privatt S.R."/>
            <person name="Schneider S.L."/>
            <person name="Sharp S."/>
            <person name="Smith T.C."/>
            <person name="Stanton J.D."/>
            <person name="Ullery H.E."/>
            <person name="Wilson R.J."/>
            <person name="Serrano M.G."/>
            <person name="Buck G."/>
            <person name="Lee V."/>
            <person name="Wang Y."/>
            <person name="Carvalho R."/>
            <person name="Voegtly L."/>
            <person name="Shi R."/>
            <person name="Duckworth R."/>
            <person name="Johnson A."/>
            <person name="Loviza R."/>
            <person name="Walstead R."/>
            <person name="Shah Z."/>
            <person name="Kiflezghi M."/>
            <person name="Wade K."/>
            <person name="Ball S.L."/>
            <person name="Bradley K.W."/>
            <person name="Asai D.J."/>
            <person name="Bowman C.A."/>
            <person name="Russell D.A."/>
            <person name="Pope W.H."/>
            <person name="Jacobs-Sera D."/>
            <person name="Hendrix R.W."/>
            <person name="Hatfull G.F."/>
        </authorList>
    </citation>
    <scope>NUCLEOTIDE SEQUENCE</scope>
</reference>
<dbReference type="InterPro" id="IPR019341">
    <property type="entry name" value="Alpha/Gamma-adaptin-bd_p34"/>
</dbReference>
<feature type="compositionally biased region" description="Polar residues" evidence="1">
    <location>
        <begin position="284"/>
        <end position="300"/>
    </location>
</feature>
<organism evidence="2">
    <name type="scientific">Auxenochlorella protothecoides</name>
    <name type="common">Green microalga</name>
    <name type="synonym">Chlorella protothecoides</name>
    <dbReference type="NCBI Taxonomy" id="3075"/>
    <lineage>
        <taxon>Eukaryota</taxon>
        <taxon>Viridiplantae</taxon>
        <taxon>Chlorophyta</taxon>
        <taxon>core chlorophytes</taxon>
        <taxon>Trebouxiophyceae</taxon>
        <taxon>Chlorellales</taxon>
        <taxon>Chlorellaceae</taxon>
        <taxon>Auxenochlorella</taxon>
    </lineage>
</organism>
<evidence type="ECO:0000313" key="2">
    <source>
        <dbReference type="EMBL" id="JAT71145.1"/>
    </source>
</evidence>